<name>A0A1F6C4Q2_HANXR</name>
<sequence length="136" mass="15294">MATATESKPATQTVPLQSNYWELYPRREEIALASVQQVSEGLGVLLSLRTSLRDLSHYLCAQNGEPAQESRDGEVTVRFRRLGDAKAQHITTEIQAVSKSGQRTKPHRITIFWRAEHDNPRDHLAGGDQRKMCPEA</sequence>
<evidence type="ECO:0000313" key="2">
    <source>
        <dbReference type="Proteomes" id="UP000178606"/>
    </source>
</evidence>
<evidence type="ECO:0008006" key="3">
    <source>
        <dbReference type="Google" id="ProtNLM"/>
    </source>
</evidence>
<dbReference type="AlphaFoldDB" id="A0A1F6C4Q2"/>
<organism evidence="1 2">
    <name type="scientific">Handelsmanbacteria sp. (strain RIFCSPLOWO2_12_FULL_64_10)</name>
    <dbReference type="NCBI Taxonomy" id="1817868"/>
    <lineage>
        <taxon>Bacteria</taxon>
        <taxon>Candidatus Handelsmaniibacteriota</taxon>
    </lineage>
</organism>
<evidence type="ECO:0000313" key="1">
    <source>
        <dbReference type="EMBL" id="OGG44140.1"/>
    </source>
</evidence>
<protein>
    <recommendedName>
        <fullName evidence="3">Ig-like domain-containing protein</fullName>
    </recommendedName>
</protein>
<proteinExistence type="predicted"/>
<dbReference type="EMBL" id="MFKF01000415">
    <property type="protein sequence ID" value="OGG44140.1"/>
    <property type="molecule type" value="Genomic_DNA"/>
</dbReference>
<accession>A0A1F6C4Q2</accession>
<gene>
    <name evidence="1" type="ORF">A3F84_22680</name>
</gene>
<comment type="caution">
    <text evidence="1">The sequence shown here is derived from an EMBL/GenBank/DDBJ whole genome shotgun (WGS) entry which is preliminary data.</text>
</comment>
<dbReference type="Proteomes" id="UP000178606">
    <property type="component" value="Unassembled WGS sequence"/>
</dbReference>
<reference evidence="1 2" key="1">
    <citation type="journal article" date="2016" name="Nat. Commun.">
        <title>Thousands of microbial genomes shed light on interconnected biogeochemical processes in an aquifer system.</title>
        <authorList>
            <person name="Anantharaman K."/>
            <person name="Brown C.T."/>
            <person name="Hug L.A."/>
            <person name="Sharon I."/>
            <person name="Castelle C.J."/>
            <person name="Probst A.J."/>
            <person name="Thomas B.C."/>
            <person name="Singh A."/>
            <person name="Wilkins M.J."/>
            <person name="Karaoz U."/>
            <person name="Brodie E.L."/>
            <person name="Williams K.H."/>
            <person name="Hubbard S.S."/>
            <person name="Banfield J.F."/>
        </authorList>
    </citation>
    <scope>NUCLEOTIDE SEQUENCE [LARGE SCALE GENOMIC DNA]</scope>
    <source>
        <strain evidence="2">RIFCSPLOWO2_12_FULL_64_10</strain>
    </source>
</reference>